<evidence type="ECO:0000313" key="2">
    <source>
        <dbReference type="Proteomes" id="UP000557717"/>
    </source>
</evidence>
<dbReference type="EMBL" id="JACHFD010000011">
    <property type="protein sequence ID" value="MBB5352298.1"/>
    <property type="molecule type" value="Genomic_DNA"/>
</dbReference>
<keyword evidence="2" id="KW-1185">Reference proteome</keyword>
<dbReference type="Proteomes" id="UP000557717">
    <property type="component" value="Unassembled WGS sequence"/>
</dbReference>
<sequence>MAKRNFPDGAVVAKVRERPEVVVGKAVKVAKAAGAAVVAGANVDPMTVVERIVVERIVVAVDLVDGGMRRKAAANSPIQHLA</sequence>
<gene>
    <name evidence="1" type="ORF">HNR46_002541</name>
</gene>
<organism evidence="1 2">
    <name type="scientific">Haloferula luteola</name>
    <dbReference type="NCBI Taxonomy" id="595692"/>
    <lineage>
        <taxon>Bacteria</taxon>
        <taxon>Pseudomonadati</taxon>
        <taxon>Verrucomicrobiota</taxon>
        <taxon>Verrucomicrobiia</taxon>
        <taxon>Verrucomicrobiales</taxon>
        <taxon>Verrucomicrobiaceae</taxon>
        <taxon>Haloferula</taxon>
    </lineage>
</organism>
<comment type="caution">
    <text evidence="1">The sequence shown here is derived from an EMBL/GenBank/DDBJ whole genome shotgun (WGS) entry which is preliminary data.</text>
</comment>
<proteinExistence type="predicted"/>
<dbReference type="AlphaFoldDB" id="A0A840VCA9"/>
<name>A0A840VCA9_9BACT</name>
<reference evidence="1 2" key="1">
    <citation type="submission" date="2020-08" db="EMBL/GenBank/DDBJ databases">
        <title>Genomic Encyclopedia of Type Strains, Phase IV (KMG-IV): sequencing the most valuable type-strain genomes for metagenomic binning, comparative biology and taxonomic classification.</title>
        <authorList>
            <person name="Goeker M."/>
        </authorList>
    </citation>
    <scope>NUCLEOTIDE SEQUENCE [LARGE SCALE GENOMIC DNA]</scope>
    <source>
        <strain evidence="1 2">YC6886</strain>
    </source>
</reference>
<dbReference type="RefSeq" id="WP_184019204.1">
    <property type="nucleotide sequence ID" value="NZ_JACHFD010000011.1"/>
</dbReference>
<evidence type="ECO:0000313" key="1">
    <source>
        <dbReference type="EMBL" id="MBB5352298.1"/>
    </source>
</evidence>
<protein>
    <submittedName>
        <fullName evidence="1">Uncharacterized protein</fullName>
    </submittedName>
</protein>
<accession>A0A840VCA9</accession>